<feature type="coiled-coil region" evidence="1">
    <location>
        <begin position="274"/>
        <end position="319"/>
    </location>
</feature>
<evidence type="ECO:0000313" key="3">
    <source>
        <dbReference type="EMBL" id="KAL1521601.1"/>
    </source>
</evidence>
<feature type="region of interest" description="Disordered" evidence="2">
    <location>
        <begin position="1090"/>
        <end position="1129"/>
    </location>
</feature>
<protein>
    <submittedName>
        <fullName evidence="3">Uncharacterized protein</fullName>
    </submittedName>
</protein>
<dbReference type="Proteomes" id="UP001515480">
    <property type="component" value="Unassembled WGS sequence"/>
</dbReference>
<feature type="coiled-coil region" evidence="1">
    <location>
        <begin position="2220"/>
        <end position="2261"/>
    </location>
</feature>
<feature type="coiled-coil region" evidence="1">
    <location>
        <begin position="723"/>
        <end position="908"/>
    </location>
</feature>
<feature type="coiled-coil region" evidence="1">
    <location>
        <begin position="535"/>
        <end position="576"/>
    </location>
</feature>
<feature type="compositionally biased region" description="Low complexity" evidence="2">
    <location>
        <begin position="383"/>
        <end position="407"/>
    </location>
</feature>
<proteinExistence type="predicted"/>
<feature type="coiled-coil region" evidence="1">
    <location>
        <begin position="1480"/>
        <end position="1510"/>
    </location>
</feature>
<feature type="compositionally biased region" description="Polar residues" evidence="2">
    <location>
        <begin position="1896"/>
        <end position="1915"/>
    </location>
</feature>
<evidence type="ECO:0000313" key="4">
    <source>
        <dbReference type="Proteomes" id="UP001515480"/>
    </source>
</evidence>
<comment type="caution">
    <text evidence="3">The sequence shown here is derived from an EMBL/GenBank/DDBJ whole genome shotgun (WGS) entry which is preliminary data.</text>
</comment>
<feature type="region of interest" description="Disordered" evidence="2">
    <location>
        <begin position="95"/>
        <end position="133"/>
    </location>
</feature>
<feature type="region of interest" description="Disordered" evidence="2">
    <location>
        <begin position="379"/>
        <end position="423"/>
    </location>
</feature>
<feature type="coiled-coil region" evidence="1">
    <location>
        <begin position="619"/>
        <end position="697"/>
    </location>
</feature>
<feature type="compositionally biased region" description="Basic and acidic residues" evidence="2">
    <location>
        <begin position="36"/>
        <end position="52"/>
    </location>
</feature>
<feature type="compositionally biased region" description="Basic and acidic residues" evidence="2">
    <location>
        <begin position="1984"/>
        <end position="1994"/>
    </location>
</feature>
<evidence type="ECO:0000256" key="2">
    <source>
        <dbReference type="SAM" id="MobiDB-lite"/>
    </source>
</evidence>
<gene>
    <name evidence="3" type="ORF">AB1Y20_021260</name>
</gene>
<feature type="region of interest" description="Disordered" evidence="2">
    <location>
        <begin position="36"/>
        <end position="67"/>
    </location>
</feature>
<feature type="coiled-coil region" evidence="1">
    <location>
        <begin position="2096"/>
        <end position="2176"/>
    </location>
</feature>
<feature type="region of interest" description="Disordered" evidence="2">
    <location>
        <begin position="335"/>
        <end position="354"/>
    </location>
</feature>
<feature type="region of interest" description="Disordered" evidence="2">
    <location>
        <begin position="1895"/>
        <end position="1915"/>
    </location>
</feature>
<feature type="coiled-coil region" evidence="1">
    <location>
        <begin position="1665"/>
        <end position="1787"/>
    </location>
</feature>
<name>A0AB34JI74_PRYPA</name>
<sequence>MLSERDHRPALLGRIAASGESVDLFFADALSRFKSPSDRDGYAPERPLDPMPHKPSHHSYAARPSSARVHDMDSLLHNQLLRGVHKVWNEGARHGGVEEEASARRPVRRQGAAQSGVGRVPKPAASRDRFASRSVGWGEAAGADGHGVPPRADEAVDEAFGSHSTTALRRRRAVEQAAASQRRRVELRAVKESILRELHAQQQRSGALQAEVEARLASLDLEHQVQLDVLQSALGDVETQVLIVAEDAQRVVDDAVAHAEAQLGLQGELSRLEVLSIERSLAEAQTAYERLQRESAQRLEVAEKCLEATSAELEAQRQAAAAAHAVAMDLRREMAEAQAMPSPPRPDQPRPLDGLDQQIGAQLAEARQRVSCLLGTPLDEQADSAAPPDSMAACTSGSSGGAPSSDGDALEAQGAISPTPTSATLAPQSACLRAAAWSVGPPSACRPPSVRVLHMSPARREGMELSQRLLEAQGQLLLRLHGSARLGRLMGGWVAWTAAMRRMSAEMAEARESTIEEREVRRERNQRLELSRNQEVSSQSQQEQLQRKIDELERDLERARELAATSSERAENLELQLSRERMRTLTAEQHHKNLREGLLGREATAGSEVALRAQMHEMEQEYATALASARQEAELLRQRLHTTLQVGEQRATQLQERVMATEERLHGEHRAQMSKLQAKSRAEVEALHHEIEELQAASHDRELAMQAAKQSWKLREHELRAEVKMAMAALEEERAAREAAEAEAKEYSEGIAAEAEAEAAEAAEAALAERELEWERERQQALAERQAMQAELELERRRVREAADRRSADLADFEARLEQVEESAEEMLLEAKADADEALREAADNAARLDELATELSTAHAELEKQRADLVRSRAELAQAHEAASSIQAKLEGELLEARQELAAVVEAAVAEQASAMAQLAVECALRDTEAGELVKSLTSRLQAEIDAKNELLSSGVGSPAIALRKLKLASTLDLTGRWAEEYDSLESDSSMDEKIALEAEREYESLESQLDADALLEVRLEAQLAVNSVTLSTELRSFDNLLSTMLSSVDLEKEGPTARGESTPLRRRTVSQGSAGYCGLRAISFSNSERGRASSHEIVPQDHSLTPPSSPGPFIRSSPPEGVRRSPDFLRNRGSSIAKYWTPRQEAVINEGRVNGSKPLTAQESLSCCLELVLRERRQQYLRISQLEESLRKANSNHDEMRLKLQAADARLREAEAYHPRADGNTKRRSASGLVDPISSPSFVREAASGQTDGKGALEKLQKSYDELASKVLVLSGQLKTADRREMELRSDMEVSKEVLLQEVRQEEEAQRDREFVESYDLIQQEVGKESQLQALKIQLEEKVLQLEQLRAQLKTQDLEQEQEHNSTLDRVQQSHDDLANKVVVQSELLRAAGQRLENDALEATGQRHANEALERVQRSHDDLAKKVVVQSEQLKSAGRREMDLRSDMEVSKEVLLEEVRQEELQRERQLFDPEEAHKRIATEEASQLQSMKLQLEDKVHLLEELQVKVQMQDLQQDVANQIGLQARLDEALLEVEASGFQAHTLRHQLAQADAKTKEQDHRVAQAQATIDSLRSDLTRALESAAEAEASAILAAAMEHAAQSSQADVERARKALELRVREQDEMLEECEAEIRMLKINSQTNAQKQAAEEIGETNNVESAELLEVKDALDRASTRLEASRAEALELRRRLEEIEEAAETRRRDDEATIASLRSDLKHAHETASEAEAAAIDASAAAKEAVLQAKAAAEEVDTIQDTLERVVREKSDIEARALELQALLDELRARNAVSGEATAFHGPAATREIVDGMTHTSNNQVRVDHQVEQQQQDLNGGASNVDVAVIGQSVDEGLASLRREQNVEYQEHFSRLQQASSDAAALQNELRSTIAGLRATGSADLTSGTTNPAKNEFSLSSEPKLTGLSRKKAVALDSTAVPSELTSDGERDAVPARIRDLQAALDAAALTKAASESEVQHLRQQLSHSNKKAEERRQHDEATIAQLRTDLKRTRKMAADSEAAAAQAIESLNEAVAAAATSRSEVEAAESQTAAAWAELEAIKTSRKRDASTVMSADSPAKVSVSAIAREDISKISGRNADHDTLVAELQALESMMSAMTEQIEKTEAQYQEEVERARNQMALEKHDQQDYSEREAYLKQEAERLKRQAAMLEDTIQQQQDAYHSVVSSLETDVEAERSTASTIGTILGDELRRDEYFVANRTEVESELRREADARQRVVQMLEQELEDLSAKLKLAQAEASLLRQESMHCTLSFSASAWE</sequence>
<organism evidence="3 4">
    <name type="scientific">Prymnesium parvum</name>
    <name type="common">Toxic golden alga</name>
    <dbReference type="NCBI Taxonomy" id="97485"/>
    <lineage>
        <taxon>Eukaryota</taxon>
        <taxon>Haptista</taxon>
        <taxon>Haptophyta</taxon>
        <taxon>Prymnesiophyceae</taxon>
        <taxon>Prymnesiales</taxon>
        <taxon>Prymnesiaceae</taxon>
        <taxon>Prymnesium</taxon>
    </lineage>
</organism>
<dbReference type="EMBL" id="JBGBPQ010000007">
    <property type="protein sequence ID" value="KAL1521601.1"/>
    <property type="molecule type" value="Genomic_DNA"/>
</dbReference>
<evidence type="ECO:0000256" key="1">
    <source>
        <dbReference type="SAM" id="Coils"/>
    </source>
</evidence>
<reference evidence="3 4" key="1">
    <citation type="journal article" date="2024" name="Science">
        <title>Giant polyketide synthase enzymes in the biosynthesis of giant marine polyether toxins.</title>
        <authorList>
            <person name="Fallon T.R."/>
            <person name="Shende V.V."/>
            <person name="Wierzbicki I.H."/>
            <person name="Pendleton A.L."/>
            <person name="Watervoot N.F."/>
            <person name="Auber R.P."/>
            <person name="Gonzalez D.J."/>
            <person name="Wisecaver J.H."/>
            <person name="Moore B.S."/>
        </authorList>
    </citation>
    <scope>NUCLEOTIDE SEQUENCE [LARGE SCALE GENOMIC DNA]</scope>
    <source>
        <strain evidence="3 4">12B1</strain>
    </source>
</reference>
<feature type="coiled-coil region" evidence="1">
    <location>
        <begin position="1565"/>
        <end position="1641"/>
    </location>
</feature>
<feature type="coiled-coil region" evidence="1">
    <location>
        <begin position="1331"/>
        <end position="1361"/>
    </location>
</feature>
<keyword evidence="4" id="KW-1185">Reference proteome</keyword>
<feature type="region of interest" description="Disordered" evidence="2">
    <location>
        <begin position="1972"/>
        <end position="1994"/>
    </location>
</feature>
<keyword evidence="1" id="KW-0175">Coiled coil</keyword>
<accession>A0AB34JI74</accession>
<feature type="coiled-coil region" evidence="1">
    <location>
        <begin position="1178"/>
        <end position="1219"/>
    </location>
</feature>